<dbReference type="EC" id="1.4.99.6" evidence="8"/>
<dbReference type="PANTHER" id="PTHR13847:SF280">
    <property type="entry name" value="D-AMINO ACID DEHYDROGENASE"/>
    <property type="match status" value="1"/>
</dbReference>
<dbReference type="SUPFAM" id="SSF54373">
    <property type="entry name" value="FAD-linked reductases, C-terminal domain"/>
    <property type="match status" value="1"/>
</dbReference>
<dbReference type="GO" id="GO:0005886">
    <property type="term" value="C:plasma membrane"/>
    <property type="evidence" value="ECO:0007669"/>
    <property type="project" value="TreeGrafter"/>
</dbReference>
<dbReference type="InterPro" id="IPR006076">
    <property type="entry name" value="FAD-dep_OxRdtase"/>
</dbReference>
<dbReference type="Pfam" id="PF01266">
    <property type="entry name" value="DAO"/>
    <property type="match status" value="1"/>
</dbReference>
<proteinExistence type="inferred from homology"/>
<dbReference type="EMBL" id="POTC01000009">
    <property type="protein sequence ID" value="POF63314.1"/>
    <property type="molecule type" value="Genomic_DNA"/>
</dbReference>
<gene>
    <name evidence="8" type="primary">dadA_2</name>
    <name evidence="8" type="ORF">KMAL_10450</name>
</gene>
<protein>
    <submittedName>
        <fullName evidence="8">D-amino acid dehydrogenase small subunit</fullName>
        <ecNumber evidence="8">1.4.99.6</ecNumber>
    </submittedName>
</protein>
<dbReference type="Gene3D" id="3.50.50.60">
    <property type="entry name" value="FAD/NAD(P)-binding domain"/>
    <property type="match status" value="2"/>
</dbReference>
<organism evidence="8 9">
    <name type="scientific">Novacetimonas maltaceti</name>
    <dbReference type="NCBI Taxonomy" id="1203393"/>
    <lineage>
        <taxon>Bacteria</taxon>
        <taxon>Pseudomonadati</taxon>
        <taxon>Pseudomonadota</taxon>
        <taxon>Alphaproteobacteria</taxon>
        <taxon>Acetobacterales</taxon>
        <taxon>Acetobacteraceae</taxon>
        <taxon>Novacetimonas</taxon>
    </lineage>
</organism>
<evidence type="ECO:0000256" key="1">
    <source>
        <dbReference type="ARBA" id="ARBA00001974"/>
    </source>
</evidence>
<dbReference type="SUPFAM" id="SSF51905">
    <property type="entry name" value="FAD/NAD(P)-binding domain"/>
    <property type="match status" value="1"/>
</dbReference>
<evidence type="ECO:0000256" key="6">
    <source>
        <dbReference type="ARBA" id="ARBA00047884"/>
    </source>
</evidence>
<dbReference type="GO" id="GO:0055130">
    <property type="term" value="P:D-alanine catabolic process"/>
    <property type="evidence" value="ECO:0007669"/>
    <property type="project" value="TreeGrafter"/>
</dbReference>
<comment type="similarity">
    <text evidence="2">Belongs to the DadA oxidoreductase family.</text>
</comment>
<dbReference type="GO" id="GO:0008718">
    <property type="term" value="F:D-amino-acid dehydrogenase activity"/>
    <property type="evidence" value="ECO:0007669"/>
    <property type="project" value="TreeGrafter"/>
</dbReference>
<evidence type="ECO:0000256" key="2">
    <source>
        <dbReference type="ARBA" id="ARBA00009410"/>
    </source>
</evidence>
<reference evidence="8 9" key="1">
    <citation type="submission" date="2018-01" db="EMBL/GenBank/DDBJ databases">
        <title>Draft Genome Sequence of Komagataeibacter maltaceti LMG 1529, a Vinegar Producing Acetic Acid Bacterium Isolated from Malt Vinegar Brewery Acetifiers.</title>
        <authorList>
            <person name="Zhang Q."/>
            <person name="Hollensteiner J."/>
            <person name="Poehlein A."/>
            <person name="Daniel R."/>
        </authorList>
    </citation>
    <scope>NUCLEOTIDE SEQUENCE [LARGE SCALE GENOMIC DNA]</scope>
    <source>
        <strain evidence="8 9">LMG 1529</strain>
    </source>
</reference>
<comment type="caution">
    <text evidence="8">The sequence shown here is derived from an EMBL/GenBank/DDBJ whole genome shotgun (WGS) entry which is preliminary data.</text>
</comment>
<dbReference type="FunFam" id="3.50.50.60:FF:000020">
    <property type="entry name" value="D-amino acid dehydrogenase"/>
    <property type="match status" value="1"/>
</dbReference>
<feature type="domain" description="FAD dependent oxidoreductase" evidence="7">
    <location>
        <begin position="2"/>
        <end position="398"/>
    </location>
</feature>
<evidence type="ECO:0000256" key="4">
    <source>
        <dbReference type="ARBA" id="ARBA00022827"/>
    </source>
</evidence>
<accession>A0A2S3W344</accession>
<comment type="cofactor">
    <cofactor evidence="1">
        <name>FAD</name>
        <dbReference type="ChEBI" id="CHEBI:57692"/>
    </cofactor>
</comment>
<sequence length="418" mass="45863">MKVIVLGSGVIGVTTAWYLARQGHEVEVIDRQPAAAMETSFANAGQVSPGYSAPWAGPGLPLQVLKWMCSTASPMIIRPRIDFAMFGWMMQVLRNCNAHAYDINKSRMLRVATYSRDCLDALRTETGITYDDRQRGLIQLFRTDRDVAKAHKDMQVLSQHGVEHELLTPDQIAQYEPGLSGSRHLLRAGLRLPGDESGDAHMFTQRLAQKAAELGVTFRYETTIQALDASAEEILGVRTSAGRITGDAYVVALGSYAPRLVRPLGLKLPVYPVKGYSLTLPVTDESRAPTSTVNDDRYKVAITRLGDRIRIGGTAELAGYNTRLSRDRRAGLEESFTELFGGGDLSQAVYWTGLRPNTPDGTPVIGGSKRFGRLWFNTGHGTLGWTMACGSGKLLADMISQRPTEIPSLDLSIDRYAQ</sequence>
<keyword evidence="9" id="KW-1185">Reference proteome</keyword>
<evidence type="ECO:0000313" key="8">
    <source>
        <dbReference type="EMBL" id="POF63314.1"/>
    </source>
</evidence>
<keyword evidence="3" id="KW-0285">Flavoprotein</keyword>
<dbReference type="RefSeq" id="WP_110094697.1">
    <property type="nucleotide sequence ID" value="NZ_NKUE01000015.1"/>
</dbReference>
<dbReference type="GO" id="GO:0005737">
    <property type="term" value="C:cytoplasm"/>
    <property type="evidence" value="ECO:0007669"/>
    <property type="project" value="TreeGrafter"/>
</dbReference>
<evidence type="ECO:0000259" key="7">
    <source>
        <dbReference type="Pfam" id="PF01266"/>
    </source>
</evidence>
<comment type="catalytic activity">
    <reaction evidence="6">
        <text>a D-alpha-amino acid + A + H2O = a 2-oxocarboxylate + AH2 + NH4(+)</text>
        <dbReference type="Rhea" id="RHEA:18125"/>
        <dbReference type="ChEBI" id="CHEBI:13193"/>
        <dbReference type="ChEBI" id="CHEBI:15377"/>
        <dbReference type="ChEBI" id="CHEBI:17499"/>
        <dbReference type="ChEBI" id="CHEBI:28938"/>
        <dbReference type="ChEBI" id="CHEBI:35179"/>
        <dbReference type="ChEBI" id="CHEBI:59871"/>
    </reaction>
</comment>
<dbReference type="Proteomes" id="UP000237344">
    <property type="component" value="Unassembled WGS sequence"/>
</dbReference>
<dbReference type="Gene3D" id="3.30.9.10">
    <property type="entry name" value="D-Amino Acid Oxidase, subunit A, domain 2"/>
    <property type="match status" value="1"/>
</dbReference>
<dbReference type="AlphaFoldDB" id="A0A2S3W344"/>
<name>A0A2S3W344_9PROT</name>
<keyword evidence="5 8" id="KW-0560">Oxidoreductase</keyword>
<dbReference type="NCBIfam" id="NF001933">
    <property type="entry name" value="PRK00711.1"/>
    <property type="match status" value="1"/>
</dbReference>
<evidence type="ECO:0000313" key="9">
    <source>
        <dbReference type="Proteomes" id="UP000237344"/>
    </source>
</evidence>
<dbReference type="InterPro" id="IPR036188">
    <property type="entry name" value="FAD/NAD-bd_sf"/>
</dbReference>
<keyword evidence="4" id="KW-0274">FAD</keyword>
<dbReference type="OrthoDB" id="9805337at2"/>
<dbReference type="PANTHER" id="PTHR13847">
    <property type="entry name" value="SARCOSINE DEHYDROGENASE-RELATED"/>
    <property type="match status" value="1"/>
</dbReference>
<evidence type="ECO:0000256" key="5">
    <source>
        <dbReference type="ARBA" id="ARBA00023002"/>
    </source>
</evidence>
<evidence type="ECO:0000256" key="3">
    <source>
        <dbReference type="ARBA" id="ARBA00022630"/>
    </source>
</evidence>